<evidence type="ECO:0000256" key="1">
    <source>
        <dbReference type="ARBA" id="ARBA00009437"/>
    </source>
</evidence>
<name>A0A0P0RN13_9BURK</name>
<evidence type="ECO:0000256" key="4">
    <source>
        <dbReference type="ARBA" id="ARBA00023163"/>
    </source>
</evidence>
<gene>
    <name evidence="6" type="ORF">K788_0001552</name>
</gene>
<dbReference type="PANTHER" id="PTHR30126">
    <property type="entry name" value="HTH-TYPE TRANSCRIPTIONAL REGULATOR"/>
    <property type="match status" value="1"/>
</dbReference>
<dbReference type="SUPFAM" id="SSF46785">
    <property type="entry name" value="Winged helix' DNA-binding domain"/>
    <property type="match status" value="1"/>
</dbReference>
<evidence type="ECO:0000256" key="3">
    <source>
        <dbReference type="ARBA" id="ARBA00023125"/>
    </source>
</evidence>
<proteinExistence type="inferred from homology"/>
<dbReference type="SUPFAM" id="SSF53850">
    <property type="entry name" value="Periplasmic binding protein-like II"/>
    <property type="match status" value="1"/>
</dbReference>
<geneLocation type="plasmid" evidence="7"/>
<comment type="similarity">
    <text evidence="1">Belongs to the LysR transcriptional regulatory family.</text>
</comment>
<keyword evidence="6" id="KW-0614">Plasmid</keyword>
<dbReference type="Pfam" id="PF00126">
    <property type="entry name" value="HTH_1"/>
    <property type="match status" value="1"/>
</dbReference>
<protein>
    <submittedName>
        <fullName evidence="6">RuBisCO operon transcriptional regulator CbbR</fullName>
    </submittedName>
</protein>
<dbReference type="InterPro" id="IPR000847">
    <property type="entry name" value="LysR_HTH_N"/>
</dbReference>
<feature type="domain" description="HTH lysR-type" evidence="5">
    <location>
        <begin position="8"/>
        <end position="65"/>
    </location>
</feature>
<dbReference type="PROSITE" id="PS50931">
    <property type="entry name" value="HTH_LYSR"/>
    <property type="match status" value="1"/>
</dbReference>
<keyword evidence="3" id="KW-0238">DNA-binding</keyword>
<dbReference type="Pfam" id="PF03466">
    <property type="entry name" value="LysR_substrate"/>
    <property type="match status" value="1"/>
</dbReference>
<organism evidence="6 7">
    <name type="scientific">Paraburkholderia caribensis MBA4</name>
    <dbReference type="NCBI Taxonomy" id="1323664"/>
    <lineage>
        <taxon>Bacteria</taxon>
        <taxon>Pseudomonadati</taxon>
        <taxon>Pseudomonadota</taxon>
        <taxon>Betaproteobacteria</taxon>
        <taxon>Burkholderiales</taxon>
        <taxon>Burkholderiaceae</taxon>
        <taxon>Paraburkholderia</taxon>
    </lineage>
</organism>
<evidence type="ECO:0000313" key="6">
    <source>
        <dbReference type="EMBL" id="ALL70092.1"/>
    </source>
</evidence>
<dbReference type="InterPro" id="IPR036388">
    <property type="entry name" value="WH-like_DNA-bd_sf"/>
</dbReference>
<keyword evidence="4" id="KW-0804">Transcription</keyword>
<evidence type="ECO:0000256" key="2">
    <source>
        <dbReference type="ARBA" id="ARBA00023015"/>
    </source>
</evidence>
<dbReference type="GO" id="GO:0000976">
    <property type="term" value="F:transcription cis-regulatory region binding"/>
    <property type="evidence" value="ECO:0007669"/>
    <property type="project" value="TreeGrafter"/>
</dbReference>
<dbReference type="GeneID" id="69973597"/>
<dbReference type="AlphaFoldDB" id="A0A0P0RN13"/>
<dbReference type="GO" id="GO:0003700">
    <property type="term" value="F:DNA-binding transcription factor activity"/>
    <property type="evidence" value="ECO:0007669"/>
    <property type="project" value="InterPro"/>
</dbReference>
<keyword evidence="2" id="KW-0805">Transcription regulation</keyword>
<evidence type="ECO:0000313" key="7">
    <source>
        <dbReference type="Proteomes" id="UP000019146"/>
    </source>
</evidence>
<accession>A0A0P0RN13</accession>
<dbReference type="RefSeq" id="WP_035994875.1">
    <property type="nucleotide sequence ID" value="NZ_CP012748.1"/>
</dbReference>
<dbReference type="InterPro" id="IPR005119">
    <property type="entry name" value="LysR_subst-bd"/>
</dbReference>
<sequence>MLNLLRNLTLRQLQIFSAASQYESFARAAEDLHLTQPAVSMQIKQLEEAIGLPLFERIGRRLTLTEAGATLSHHAKRILGDIKDAEDAMRSLSSADGGTISIGLVSTARYFMPRQISRYAERYPKVDIRFSIGNRDALLRQLQDNAIDLAVMGRPPAELDAHCEPLAYNPHVIAASTTHPFVDAPRFDLHELRHDTFLMREPGSDTAAVAMEMFQQHLFTPARKLALDSHETVKQAVVAGMGVSVLPLHTLRLELLAHEVSILQVNGTPIDRVWHVVHMNAKQMSPACVAFRRFLIEKTGAYLEGQFADLTSHAHAASPLAQT</sequence>
<reference evidence="6 7" key="1">
    <citation type="journal article" date="2014" name="Genome Announc.">
        <title>Draft Genome Sequence of the Haloacid-Degrading Burkholderia caribensis Strain MBA4.</title>
        <authorList>
            <person name="Pan Y."/>
            <person name="Kong K.F."/>
            <person name="Tsang J.S."/>
        </authorList>
    </citation>
    <scope>NUCLEOTIDE SEQUENCE [LARGE SCALE GENOMIC DNA]</scope>
    <source>
        <strain evidence="6 7">MBA4</strain>
        <plasmid evidence="7">Plasmid</plasmid>
    </source>
</reference>
<dbReference type="PRINTS" id="PR00039">
    <property type="entry name" value="HTHLYSR"/>
</dbReference>
<dbReference type="Gene3D" id="3.40.190.10">
    <property type="entry name" value="Periplasmic binding protein-like II"/>
    <property type="match status" value="2"/>
</dbReference>
<dbReference type="KEGG" id="bcai:K788_0001552"/>
<dbReference type="FunFam" id="1.10.10.10:FF:000001">
    <property type="entry name" value="LysR family transcriptional regulator"/>
    <property type="match status" value="1"/>
</dbReference>
<dbReference type="InterPro" id="IPR036390">
    <property type="entry name" value="WH_DNA-bd_sf"/>
</dbReference>
<dbReference type="EMBL" id="CP012748">
    <property type="protein sequence ID" value="ALL70092.1"/>
    <property type="molecule type" value="Genomic_DNA"/>
</dbReference>
<dbReference type="PANTHER" id="PTHR30126:SF5">
    <property type="entry name" value="HTH-TYPE TRANSCRIPTIONAL ACTIVATOR CMPR"/>
    <property type="match status" value="1"/>
</dbReference>
<dbReference type="Gene3D" id="1.10.10.10">
    <property type="entry name" value="Winged helix-like DNA-binding domain superfamily/Winged helix DNA-binding domain"/>
    <property type="match status" value="1"/>
</dbReference>
<evidence type="ECO:0000259" key="5">
    <source>
        <dbReference type="PROSITE" id="PS50931"/>
    </source>
</evidence>
<dbReference type="Proteomes" id="UP000019146">
    <property type="component" value="Plasmid unnamed"/>
</dbReference>